<dbReference type="FunFam" id="1.25.40.10:FF:000158">
    <property type="entry name" value="pentatricopeptide repeat-containing protein At2g33680"/>
    <property type="match status" value="1"/>
</dbReference>
<dbReference type="InterPro" id="IPR002885">
    <property type="entry name" value="PPR_rpt"/>
</dbReference>
<keyword evidence="4" id="KW-1185">Reference proteome</keyword>
<dbReference type="PROSITE" id="PS51375">
    <property type="entry name" value="PPR"/>
    <property type="match status" value="7"/>
</dbReference>
<dbReference type="GO" id="GO:0003723">
    <property type="term" value="F:RNA binding"/>
    <property type="evidence" value="ECO:0007669"/>
    <property type="project" value="InterPro"/>
</dbReference>
<evidence type="ECO:0000256" key="2">
    <source>
        <dbReference type="PROSITE-ProRule" id="PRU00708"/>
    </source>
</evidence>
<evidence type="ECO:0000256" key="1">
    <source>
        <dbReference type="ARBA" id="ARBA00022737"/>
    </source>
</evidence>
<feature type="repeat" description="PPR" evidence="2">
    <location>
        <begin position="402"/>
        <end position="436"/>
    </location>
</feature>
<dbReference type="NCBIfam" id="TIGR00756">
    <property type="entry name" value="PPR"/>
    <property type="match status" value="6"/>
</dbReference>
<organism evidence="3 4">
    <name type="scientific">Ceratopteris richardii</name>
    <name type="common">Triangle waterfern</name>
    <dbReference type="NCBI Taxonomy" id="49495"/>
    <lineage>
        <taxon>Eukaryota</taxon>
        <taxon>Viridiplantae</taxon>
        <taxon>Streptophyta</taxon>
        <taxon>Embryophyta</taxon>
        <taxon>Tracheophyta</taxon>
        <taxon>Polypodiopsida</taxon>
        <taxon>Polypodiidae</taxon>
        <taxon>Polypodiales</taxon>
        <taxon>Pteridineae</taxon>
        <taxon>Pteridaceae</taxon>
        <taxon>Parkerioideae</taxon>
        <taxon>Ceratopteris</taxon>
    </lineage>
</organism>
<feature type="repeat" description="PPR" evidence="2">
    <location>
        <begin position="131"/>
        <end position="165"/>
    </location>
</feature>
<dbReference type="Proteomes" id="UP000825935">
    <property type="component" value="Chromosome 28"/>
</dbReference>
<dbReference type="AlphaFoldDB" id="A0A8T2RDE5"/>
<dbReference type="Pfam" id="PF13041">
    <property type="entry name" value="PPR_2"/>
    <property type="match status" value="5"/>
</dbReference>
<feature type="repeat" description="PPR" evidence="2">
    <location>
        <begin position="300"/>
        <end position="334"/>
    </location>
</feature>
<dbReference type="InterPro" id="IPR046960">
    <property type="entry name" value="PPR_At4g14850-like_plant"/>
</dbReference>
<dbReference type="OMA" id="YSISHIH"/>
<evidence type="ECO:0000313" key="3">
    <source>
        <dbReference type="EMBL" id="KAH7293980.1"/>
    </source>
</evidence>
<dbReference type="PANTHER" id="PTHR47926">
    <property type="entry name" value="PENTATRICOPEPTIDE REPEAT-CONTAINING PROTEIN"/>
    <property type="match status" value="1"/>
</dbReference>
<comment type="caution">
    <text evidence="3">The sequence shown here is derived from an EMBL/GenBank/DDBJ whole genome shotgun (WGS) entry which is preliminary data.</text>
</comment>
<protein>
    <recommendedName>
        <fullName evidence="5">Pentatricopeptide repeat-containing protein</fullName>
    </recommendedName>
</protein>
<feature type="repeat" description="PPR" evidence="2">
    <location>
        <begin position="198"/>
        <end position="232"/>
    </location>
</feature>
<dbReference type="Gene3D" id="1.25.40.10">
    <property type="entry name" value="Tetratricopeptide repeat domain"/>
    <property type="match status" value="6"/>
</dbReference>
<name>A0A8T2RDE5_CERRI</name>
<gene>
    <name evidence="3" type="ORF">KP509_28G051100</name>
</gene>
<dbReference type="InterPro" id="IPR011990">
    <property type="entry name" value="TPR-like_helical_dom_sf"/>
</dbReference>
<dbReference type="FunFam" id="1.25.40.10:FF:000031">
    <property type="entry name" value="Pentatricopeptide repeat-containing protein mitochondrial"/>
    <property type="match status" value="1"/>
</dbReference>
<dbReference type="SUPFAM" id="SSF48452">
    <property type="entry name" value="TPR-like"/>
    <property type="match status" value="1"/>
</dbReference>
<feature type="repeat" description="PPR" evidence="2">
    <location>
        <begin position="504"/>
        <end position="538"/>
    </location>
</feature>
<reference evidence="3" key="1">
    <citation type="submission" date="2021-08" db="EMBL/GenBank/DDBJ databases">
        <title>WGS assembly of Ceratopteris richardii.</title>
        <authorList>
            <person name="Marchant D.B."/>
            <person name="Chen G."/>
            <person name="Jenkins J."/>
            <person name="Shu S."/>
            <person name="Leebens-Mack J."/>
            <person name="Grimwood J."/>
            <person name="Schmutz J."/>
            <person name="Soltis P."/>
            <person name="Soltis D."/>
            <person name="Chen Z.-H."/>
        </authorList>
    </citation>
    <scope>NUCLEOTIDE SEQUENCE</scope>
    <source>
        <strain evidence="3">Whitten #5841</strain>
        <tissue evidence="3">Leaf</tissue>
    </source>
</reference>
<evidence type="ECO:0000313" key="4">
    <source>
        <dbReference type="Proteomes" id="UP000825935"/>
    </source>
</evidence>
<accession>A0A8T2RDE5</accession>
<dbReference type="FunFam" id="1.25.40.10:FF:000285">
    <property type="entry name" value="Pentatricopeptide repeat-containing protein, chloroplastic"/>
    <property type="match status" value="2"/>
</dbReference>
<dbReference type="GO" id="GO:0009451">
    <property type="term" value="P:RNA modification"/>
    <property type="evidence" value="ECO:0007669"/>
    <property type="project" value="InterPro"/>
</dbReference>
<feature type="repeat" description="PPR" evidence="2">
    <location>
        <begin position="96"/>
        <end position="130"/>
    </location>
</feature>
<dbReference type="FunFam" id="1.25.40.10:FF:000073">
    <property type="entry name" value="Pentatricopeptide repeat-containing protein chloroplastic"/>
    <property type="match status" value="1"/>
</dbReference>
<proteinExistence type="predicted"/>
<sequence>MRKYKQRWPGGEVAGIQIKHSFEHQEFTEGITIMSQLKACIDMRNLHEGGKLHAEIVERGLLKQNIFVGNSLINMYAKCGALAKAKVVFEELPFKTVVSWNSLITAYVQHGNGDEALACFHRMQDDGHSPSPTTFTCLVKACGSIGAFEKGEELHAEIVRMGLLASDVVLGSALVDMYSKFGLFLKAREVLNGLKVRNIVSWTSLIIGYCESGYATEALDCCREMKCEGLTPDAVTLTCMLKACCTAKEVEKGRQVHAEILRNGFLRDDTMLGAALVDMYGKCGTLPKAKEVFDELPVRDAIPWSVLIACYSENGHGNEALNYFEHMIHEGHAPDAMTFACVLKACGSIGADAKGKEIHADIVRNGMLGNSTILSNALVDMYAKCGAFAQAKQVFNEHPIQDVVSCTSLIAGYCQHGRFEEAIKCYEQMKGMSLSPNAVTLACILKACASVGATGKGEEVHAEIARQDLLRSNTVIAGALVDMYAKCGALGRAQEVCEEVCVCDVVAWSALMVGYCQYGQAEKVLSCFELLREEGLTPDEIMFSCVLKACSRLGAAGKGQEYFEAMSSNYGMIPTFEHHSCMVDLFCRSGLFERALAVIEKMPSLNYLRAWFVLMSSCKKWGNVKLGKLAFQHATQSMKISQSMKIWQNTCIN</sequence>
<evidence type="ECO:0008006" key="5">
    <source>
        <dbReference type="Google" id="ProtNLM"/>
    </source>
</evidence>
<dbReference type="OrthoDB" id="509099at2759"/>
<dbReference type="GO" id="GO:0048731">
    <property type="term" value="P:system development"/>
    <property type="evidence" value="ECO:0007669"/>
    <property type="project" value="UniProtKB-ARBA"/>
</dbReference>
<keyword evidence="1" id="KW-0677">Repeat</keyword>
<dbReference type="EMBL" id="CM035433">
    <property type="protein sequence ID" value="KAH7293980.1"/>
    <property type="molecule type" value="Genomic_DNA"/>
</dbReference>
<dbReference type="Pfam" id="PF01535">
    <property type="entry name" value="PPR"/>
    <property type="match status" value="3"/>
</dbReference>
<feature type="repeat" description="PPR" evidence="2">
    <location>
        <begin position="233"/>
        <end position="267"/>
    </location>
</feature>